<dbReference type="Proteomes" id="UP001244207">
    <property type="component" value="Unassembled WGS sequence"/>
</dbReference>
<dbReference type="GeneID" id="85390523"/>
<keyword evidence="2" id="KW-1185">Reference proteome</keyword>
<sequence>VINTTNISSLYNYTFGFILTERYKGYDFFIKFIKLIRAEINTKYSKVVIIDFKKVIKSVIITT</sequence>
<evidence type="ECO:0000313" key="2">
    <source>
        <dbReference type="Proteomes" id="UP001244207"/>
    </source>
</evidence>
<accession>A0AAD8U8I3</accession>
<dbReference type="AlphaFoldDB" id="A0AAD8U8I3"/>
<dbReference type="EMBL" id="JAHMHS010000216">
    <property type="protein sequence ID" value="KAK1707140.1"/>
    <property type="molecule type" value="Genomic_DNA"/>
</dbReference>
<feature type="non-terminal residue" evidence="1">
    <location>
        <position position="1"/>
    </location>
</feature>
<gene>
    <name evidence="1" type="ORF">BDZ83DRAFT_593414</name>
</gene>
<evidence type="ECO:0000313" key="1">
    <source>
        <dbReference type="EMBL" id="KAK1707140.1"/>
    </source>
</evidence>
<name>A0AAD8U8I3_GLOAC</name>
<comment type="caution">
    <text evidence="1">The sequence shown here is derived from an EMBL/GenBank/DDBJ whole genome shotgun (WGS) entry which is preliminary data.</text>
</comment>
<reference evidence="1" key="1">
    <citation type="submission" date="2021-12" db="EMBL/GenBank/DDBJ databases">
        <title>Comparative genomics, transcriptomics and evolutionary studies reveal genomic signatures of adaptation to plant cell wall in hemibiotrophic fungi.</title>
        <authorList>
            <consortium name="DOE Joint Genome Institute"/>
            <person name="Baroncelli R."/>
            <person name="Diaz J.F."/>
            <person name="Benocci T."/>
            <person name="Peng M."/>
            <person name="Battaglia E."/>
            <person name="Haridas S."/>
            <person name="Andreopoulos W."/>
            <person name="Labutti K."/>
            <person name="Pangilinan J."/>
            <person name="Floch G.L."/>
            <person name="Makela M.R."/>
            <person name="Henrissat B."/>
            <person name="Grigoriev I.V."/>
            <person name="Crouch J.A."/>
            <person name="De Vries R.P."/>
            <person name="Sukno S.A."/>
            <person name="Thon M.R."/>
        </authorList>
    </citation>
    <scope>NUCLEOTIDE SEQUENCE</scope>
    <source>
        <strain evidence="1">CBS 112980</strain>
    </source>
</reference>
<dbReference type="RefSeq" id="XP_060357988.1">
    <property type="nucleotide sequence ID" value="XM_060506624.1"/>
</dbReference>
<organism evidence="1 2">
    <name type="scientific">Glomerella acutata</name>
    <name type="common">Colletotrichum acutatum</name>
    <dbReference type="NCBI Taxonomy" id="27357"/>
    <lineage>
        <taxon>Eukaryota</taxon>
        <taxon>Fungi</taxon>
        <taxon>Dikarya</taxon>
        <taxon>Ascomycota</taxon>
        <taxon>Pezizomycotina</taxon>
        <taxon>Sordariomycetes</taxon>
        <taxon>Hypocreomycetidae</taxon>
        <taxon>Glomerellales</taxon>
        <taxon>Glomerellaceae</taxon>
        <taxon>Colletotrichum</taxon>
        <taxon>Colletotrichum acutatum species complex</taxon>
    </lineage>
</organism>
<protein>
    <submittedName>
        <fullName evidence="1">Uncharacterized protein</fullName>
    </submittedName>
</protein>
<proteinExistence type="predicted"/>